<evidence type="ECO:0000313" key="1">
    <source>
        <dbReference type="EMBL" id="AAX88628.1"/>
    </source>
</evidence>
<reference evidence="1 2" key="1">
    <citation type="journal article" date="2005" name="J. Bacteriol.">
        <title>Genomic sequence of an otitis media isolate of nontypeable Haemophilus influenzae: comparative study with H. influenzae serotype d, strain KW20.</title>
        <authorList>
            <person name="Harrison A."/>
            <person name="Dyer D.W."/>
            <person name="Gillaspy A."/>
            <person name="Ray W.C."/>
            <person name="Mungur R."/>
            <person name="Carson M.B."/>
            <person name="Zhong H."/>
            <person name="Gipson J."/>
            <person name="Gipson M."/>
            <person name="Johnson L.S."/>
            <person name="Lewis L."/>
            <person name="Bakaletz L.O."/>
            <person name="Munson R.S.Jr."/>
        </authorList>
    </citation>
    <scope>NUCLEOTIDE SEQUENCE [LARGE SCALE GENOMIC DNA]</scope>
    <source>
        <strain evidence="1 2">86-028NP</strain>
    </source>
</reference>
<protein>
    <submittedName>
        <fullName evidence="1">Uncharacterized protein</fullName>
    </submittedName>
</protein>
<proteinExistence type="predicted"/>
<dbReference type="AlphaFoldDB" id="Q4QK19"/>
<organism evidence="1 2">
    <name type="scientific">Haemophilus influenzae (strain 86-028NP)</name>
    <dbReference type="NCBI Taxonomy" id="281310"/>
    <lineage>
        <taxon>Bacteria</taxon>
        <taxon>Pseudomonadati</taxon>
        <taxon>Pseudomonadota</taxon>
        <taxon>Gammaproteobacteria</taxon>
        <taxon>Pasteurellales</taxon>
        <taxon>Pasteurellaceae</taxon>
        <taxon>Haemophilus</taxon>
    </lineage>
</organism>
<dbReference type="HOGENOM" id="CLU_3025940_0_0_6"/>
<evidence type="ECO:0000313" key="2">
    <source>
        <dbReference type="Proteomes" id="UP000002525"/>
    </source>
</evidence>
<accession>Q4QK19</accession>
<gene>
    <name evidence="1" type="ordered locus">NTHI1866</name>
</gene>
<dbReference type="EMBL" id="CP000057">
    <property type="protein sequence ID" value="AAX88628.1"/>
    <property type="molecule type" value="Genomic_DNA"/>
</dbReference>
<sequence>MLGSAKNRRVSMNENAPFIREIIDRTSQIKGERVKGDNAKEIKANVQTILKAQLRATQLNARTQTY</sequence>
<name>Q4QK19_HAEI8</name>
<dbReference type="KEGG" id="hit:NTHI1866"/>
<dbReference type="Proteomes" id="UP000002525">
    <property type="component" value="Chromosome"/>
</dbReference>